<keyword evidence="1" id="KW-0732">Signal</keyword>
<feature type="signal peptide" evidence="1">
    <location>
        <begin position="1"/>
        <end position="16"/>
    </location>
</feature>
<accession>A0A1Y1WAR2</accession>
<evidence type="ECO:0000313" key="2">
    <source>
        <dbReference type="EMBL" id="ORX70613.1"/>
    </source>
</evidence>
<keyword evidence="3" id="KW-1185">Reference proteome</keyword>
<feature type="chain" id="PRO_5013186298" evidence="1">
    <location>
        <begin position="17"/>
        <end position="58"/>
    </location>
</feature>
<gene>
    <name evidence="2" type="ORF">DL89DRAFT_266805</name>
</gene>
<dbReference type="GeneID" id="63803891"/>
<reference evidence="2 3" key="1">
    <citation type="submission" date="2016-07" db="EMBL/GenBank/DDBJ databases">
        <title>Pervasive Adenine N6-methylation of Active Genes in Fungi.</title>
        <authorList>
            <consortium name="DOE Joint Genome Institute"/>
            <person name="Mondo S.J."/>
            <person name="Dannebaum R.O."/>
            <person name="Kuo R.C."/>
            <person name="Labutti K."/>
            <person name="Haridas S."/>
            <person name="Kuo A."/>
            <person name="Salamov A."/>
            <person name="Ahrendt S.R."/>
            <person name="Lipzen A."/>
            <person name="Sullivan W."/>
            <person name="Andreopoulos W.B."/>
            <person name="Clum A."/>
            <person name="Lindquist E."/>
            <person name="Daum C."/>
            <person name="Ramamoorthy G.K."/>
            <person name="Gryganskyi A."/>
            <person name="Culley D."/>
            <person name="Magnuson J.K."/>
            <person name="James T.Y."/>
            <person name="O'Malley M.A."/>
            <person name="Stajich J.E."/>
            <person name="Spatafora J.W."/>
            <person name="Visel A."/>
            <person name="Grigoriev I.V."/>
        </authorList>
    </citation>
    <scope>NUCLEOTIDE SEQUENCE [LARGE SCALE GENOMIC DNA]</scope>
    <source>
        <strain evidence="2 3">ATCC 12442</strain>
    </source>
</reference>
<evidence type="ECO:0000256" key="1">
    <source>
        <dbReference type="SAM" id="SignalP"/>
    </source>
</evidence>
<comment type="caution">
    <text evidence="2">The sequence shown here is derived from an EMBL/GenBank/DDBJ whole genome shotgun (WGS) entry which is preliminary data.</text>
</comment>
<protein>
    <submittedName>
        <fullName evidence="2">Uncharacterized protein</fullName>
    </submittedName>
</protein>
<dbReference type="AlphaFoldDB" id="A0A1Y1WAR2"/>
<proteinExistence type="predicted"/>
<dbReference type="RefSeq" id="XP_040744192.1">
    <property type="nucleotide sequence ID" value="XM_040887243.1"/>
</dbReference>
<evidence type="ECO:0000313" key="3">
    <source>
        <dbReference type="Proteomes" id="UP000193922"/>
    </source>
</evidence>
<dbReference type="EMBL" id="MCFD01000005">
    <property type="protein sequence ID" value="ORX70613.1"/>
    <property type="molecule type" value="Genomic_DNA"/>
</dbReference>
<sequence>MTRGFIQAARRLVILALRCLRARVFRSFFDDDIFMSCSNLMETEHFAKLATCMGAGSG</sequence>
<dbReference type="Proteomes" id="UP000193922">
    <property type="component" value="Unassembled WGS sequence"/>
</dbReference>
<name>A0A1Y1WAR2_9FUNG</name>
<organism evidence="2 3">
    <name type="scientific">Linderina pennispora</name>
    <dbReference type="NCBI Taxonomy" id="61395"/>
    <lineage>
        <taxon>Eukaryota</taxon>
        <taxon>Fungi</taxon>
        <taxon>Fungi incertae sedis</taxon>
        <taxon>Zoopagomycota</taxon>
        <taxon>Kickxellomycotina</taxon>
        <taxon>Kickxellomycetes</taxon>
        <taxon>Kickxellales</taxon>
        <taxon>Kickxellaceae</taxon>
        <taxon>Linderina</taxon>
    </lineage>
</organism>